<feature type="binding site" evidence="18">
    <location>
        <position position="244"/>
    </location>
    <ligand>
        <name>ATP</name>
        <dbReference type="ChEBI" id="CHEBI:30616"/>
    </ligand>
</feature>
<accession>A0AA39S2G6</accession>
<dbReference type="CDD" id="cd14066">
    <property type="entry name" value="STKc_IRAK"/>
    <property type="match status" value="1"/>
</dbReference>
<dbReference type="PANTHER" id="PTHR27007">
    <property type="match status" value="1"/>
</dbReference>
<dbReference type="EC" id="2.7.11.1" evidence="4"/>
<dbReference type="Gene3D" id="3.30.200.20">
    <property type="entry name" value="Phosphorylase Kinase, domain 1"/>
    <property type="match status" value="2"/>
</dbReference>
<evidence type="ECO:0000256" key="8">
    <source>
        <dbReference type="ARBA" id="ARBA00022729"/>
    </source>
</evidence>
<evidence type="ECO:0000256" key="13">
    <source>
        <dbReference type="ARBA" id="ARBA00022989"/>
    </source>
</evidence>
<feature type="domain" description="Protein kinase" evidence="21">
    <location>
        <begin position="214"/>
        <end position="487"/>
    </location>
</feature>
<evidence type="ECO:0000256" key="3">
    <source>
        <dbReference type="ARBA" id="ARBA00010217"/>
    </source>
</evidence>
<evidence type="ECO:0000256" key="17">
    <source>
        <dbReference type="ARBA" id="ARBA00048679"/>
    </source>
</evidence>
<evidence type="ECO:0000256" key="4">
    <source>
        <dbReference type="ARBA" id="ARBA00012513"/>
    </source>
</evidence>
<dbReference type="AlphaFoldDB" id="A0AA39S2G6"/>
<keyword evidence="15" id="KW-0675">Receptor</keyword>
<dbReference type="SUPFAM" id="SSF49899">
    <property type="entry name" value="Concanavalin A-like lectins/glucanases"/>
    <property type="match status" value="1"/>
</dbReference>
<evidence type="ECO:0000256" key="5">
    <source>
        <dbReference type="ARBA" id="ARBA00022527"/>
    </source>
</evidence>
<dbReference type="GO" id="GO:0030246">
    <property type="term" value="F:carbohydrate binding"/>
    <property type="evidence" value="ECO:0007669"/>
    <property type="project" value="UniProtKB-KW"/>
</dbReference>
<feature type="transmembrane region" description="Helical" evidence="19">
    <location>
        <begin position="159"/>
        <end position="181"/>
    </location>
</feature>
<evidence type="ECO:0000256" key="18">
    <source>
        <dbReference type="PROSITE-ProRule" id="PRU10141"/>
    </source>
</evidence>
<protein>
    <recommendedName>
        <fullName evidence="4">non-specific serine/threonine protein kinase</fullName>
        <ecNumber evidence="4">2.7.11.1</ecNumber>
    </recommendedName>
</protein>
<dbReference type="Proteomes" id="UP001168877">
    <property type="component" value="Unassembled WGS sequence"/>
</dbReference>
<keyword evidence="14 19" id="KW-0472">Membrane</keyword>
<keyword evidence="5" id="KW-0723">Serine/threonine-protein kinase</keyword>
<feature type="transmembrane region" description="Helical" evidence="19">
    <location>
        <begin position="536"/>
        <end position="559"/>
    </location>
</feature>
<evidence type="ECO:0000259" key="21">
    <source>
        <dbReference type="PROSITE" id="PS50011"/>
    </source>
</evidence>
<dbReference type="SMART" id="SM00220">
    <property type="entry name" value="S_TKc"/>
    <property type="match status" value="1"/>
</dbReference>
<keyword evidence="13 19" id="KW-1133">Transmembrane helix</keyword>
<dbReference type="InterPro" id="IPR017441">
    <property type="entry name" value="Protein_kinase_ATP_BS"/>
</dbReference>
<feature type="signal peptide" evidence="20">
    <location>
        <begin position="1"/>
        <end position="21"/>
    </location>
</feature>
<evidence type="ECO:0000256" key="2">
    <source>
        <dbReference type="ARBA" id="ARBA00008536"/>
    </source>
</evidence>
<evidence type="ECO:0000313" key="22">
    <source>
        <dbReference type="EMBL" id="KAK0583759.1"/>
    </source>
</evidence>
<dbReference type="InterPro" id="IPR013320">
    <property type="entry name" value="ConA-like_dom_sf"/>
</dbReference>
<keyword evidence="8 20" id="KW-0732">Signal</keyword>
<dbReference type="InterPro" id="IPR011009">
    <property type="entry name" value="Kinase-like_dom_sf"/>
</dbReference>
<organism evidence="22 23">
    <name type="scientific">Acer saccharum</name>
    <name type="common">Sugar maple</name>
    <dbReference type="NCBI Taxonomy" id="4024"/>
    <lineage>
        <taxon>Eukaryota</taxon>
        <taxon>Viridiplantae</taxon>
        <taxon>Streptophyta</taxon>
        <taxon>Embryophyta</taxon>
        <taxon>Tracheophyta</taxon>
        <taxon>Spermatophyta</taxon>
        <taxon>Magnoliopsida</taxon>
        <taxon>eudicotyledons</taxon>
        <taxon>Gunneridae</taxon>
        <taxon>Pentapetalae</taxon>
        <taxon>rosids</taxon>
        <taxon>malvids</taxon>
        <taxon>Sapindales</taxon>
        <taxon>Sapindaceae</taxon>
        <taxon>Hippocastanoideae</taxon>
        <taxon>Acereae</taxon>
        <taxon>Acer</taxon>
    </lineage>
</organism>
<dbReference type="InterPro" id="IPR008271">
    <property type="entry name" value="Ser/Thr_kinase_AS"/>
</dbReference>
<proteinExistence type="inferred from homology"/>
<evidence type="ECO:0000256" key="12">
    <source>
        <dbReference type="ARBA" id="ARBA00022840"/>
    </source>
</evidence>
<keyword evidence="9" id="KW-0430">Lectin</keyword>
<evidence type="ECO:0000256" key="6">
    <source>
        <dbReference type="ARBA" id="ARBA00022679"/>
    </source>
</evidence>
<keyword evidence="11" id="KW-0418">Kinase</keyword>
<keyword evidence="23" id="KW-1185">Reference proteome</keyword>
<dbReference type="Gene3D" id="1.10.510.10">
    <property type="entry name" value="Transferase(Phosphotransferase) domain 1"/>
    <property type="match status" value="1"/>
</dbReference>
<dbReference type="EMBL" id="JAUESC010000383">
    <property type="protein sequence ID" value="KAK0583759.1"/>
    <property type="molecule type" value="Genomic_DNA"/>
</dbReference>
<keyword evidence="7 19" id="KW-0812">Transmembrane</keyword>
<dbReference type="PROSITE" id="PS00107">
    <property type="entry name" value="PROTEIN_KINASE_ATP"/>
    <property type="match status" value="1"/>
</dbReference>
<dbReference type="Gene3D" id="2.60.120.200">
    <property type="match status" value="1"/>
</dbReference>
<reference evidence="22" key="2">
    <citation type="submission" date="2023-06" db="EMBL/GenBank/DDBJ databases">
        <authorList>
            <person name="Swenson N.G."/>
            <person name="Wegrzyn J.L."/>
            <person name="Mcevoy S.L."/>
        </authorList>
    </citation>
    <scope>NUCLEOTIDE SEQUENCE</scope>
    <source>
        <strain evidence="22">NS2018</strain>
        <tissue evidence="22">Leaf</tissue>
    </source>
</reference>
<evidence type="ECO:0000256" key="16">
    <source>
        <dbReference type="ARBA" id="ARBA00047899"/>
    </source>
</evidence>
<comment type="similarity">
    <text evidence="2">In the N-terminal section; belongs to the leguminous lectin family.</text>
</comment>
<evidence type="ECO:0000256" key="14">
    <source>
        <dbReference type="ARBA" id="ARBA00023136"/>
    </source>
</evidence>
<dbReference type="SUPFAM" id="SSF56112">
    <property type="entry name" value="Protein kinase-like (PK-like)"/>
    <property type="match status" value="2"/>
</dbReference>
<keyword evidence="10 18" id="KW-0547">Nucleotide-binding</keyword>
<dbReference type="GO" id="GO:0004674">
    <property type="term" value="F:protein serine/threonine kinase activity"/>
    <property type="evidence" value="ECO:0007669"/>
    <property type="project" value="UniProtKB-KW"/>
</dbReference>
<dbReference type="InterPro" id="IPR001220">
    <property type="entry name" value="Legume_lectin_dom"/>
</dbReference>
<evidence type="ECO:0000313" key="23">
    <source>
        <dbReference type="Proteomes" id="UP001168877"/>
    </source>
</evidence>
<comment type="catalytic activity">
    <reaction evidence="16">
        <text>L-threonyl-[protein] + ATP = O-phospho-L-threonyl-[protein] + ADP + H(+)</text>
        <dbReference type="Rhea" id="RHEA:46608"/>
        <dbReference type="Rhea" id="RHEA-COMP:11060"/>
        <dbReference type="Rhea" id="RHEA-COMP:11605"/>
        <dbReference type="ChEBI" id="CHEBI:15378"/>
        <dbReference type="ChEBI" id="CHEBI:30013"/>
        <dbReference type="ChEBI" id="CHEBI:30616"/>
        <dbReference type="ChEBI" id="CHEBI:61977"/>
        <dbReference type="ChEBI" id="CHEBI:456216"/>
        <dbReference type="EC" id="2.7.11.1"/>
    </reaction>
</comment>
<dbReference type="PROSITE" id="PS50011">
    <property type="entry name" value="PROTEIN_KINASE_DOM"/>
    <property type="match status" value="1"/>
</dbReference>
<dbReference type="InterPro" id="IPR000719">
    <property type="entry name" value="Prot_kinase_dom"/>
</dbReference>
<keyword evidence="6" id="KW-0808">Transferase</keyword>
<dbReference type="InterPro" id="IPR050528">
    <property type="entry name" value="L-type_Lectin-RKs"/>
</dbReference>
<gene>
    <name evidence="22" type="ORF">LWI29_002630</name>
</gene>
<evidence type="ECO:0000256" key="7">
    <source>
        <dbReference type="ARBA" id="ARBA00022692"/>
    </source>
</evidence>
<dbReference type="FunFam" id="1.10.510.10:FF:000108">
    <property type="entry name" value="L-type lectin-domain containing receptor kinase S.4"/>
    <property type="match status" value="1"/>
</dbReference>
<evidence type="ECO:0000256" key="20">
    <source>
        <dbReference type="SAM" id="SignalP"/>
    </source>
</evidence>
<reference evidence="22" key="1">
    <citation type="journal article" date="2022" name="Plant J.">
        <title>Strategies of tolerance reflected in two North American maple genomes.</title>
        <authorList>
            <person name="McEvoy S.L."/>
            <person name="Sezen U.U."/>
            <person name="Trouern-Trend A."/>
            <person name="McMahon S.M."/>
            <person name="Schaberg P.G."/>
            <person name="Yang J."/>
            <person name="Wegrzyn J.L."/>
            <person name="Swenson N.G."/>
        </authorList>
    </citation>
    <scope>NUCLEOTIDE SEQUENCE</scope>
    <source>
        <strain evidence="22">NS2018</strain>
    </source>
</reference>
<comment type="catalytic activity">
    <reaction evidence="17">
        <text>L-seryl-[protein] + ATP = O-phospho-L-seryl-[protein] + ADP + H(+)</text>
        <dbReference type="Rhea" id="RHEA:17989"/>
        <dbReference type="Rhea" id="RHEA-COMP:9863"/>
        <dbReference type="Rhea" id="RHEA-COMP:11604"/>
        <dbReference type="ChEBI" id="CHEBI:15378"/>
        <dbReference type="ChEBI" id="CHEBI:29999"/>
        <dbReference type="ChEBI" id="CHEBI:30616"/>
        <dbReference type="ChEBI" id="CHEBI:83421"/>
        <dbReference type="ChEBI" id="CHEBI:456216"/>
        <dbReference type="EC" id="2.7.11.1"/>
    </reaction>
</comment>
<dbReference type="GO" id="GO:0005524">
    <property type="term" value="F:ATP binding"/>
    <property type="evidence" value="ECO:0007669"/>
    <property type="project" value="UniProtKB-UniRule"/>
</dbReference>
<dbReference type="GO" id="GO:0016020">
    <property type="term" value="C:membrane"/>
    <property type="evidence" value="ECO:0007669"/>
    <property type="project" value="UniProtKB-SubCell"/>
</dbReference>
<comment type="subcellular location">
    <subcellularLocation>
        <location evidence="1">Membrane</location>
        <topology evidence="1">Single-pass type I membrane protein</topology>
    </subcellularLocation>
</comment>
<evidence type="ECO:0000256" key="10">
    <source>
        <dbReference type="ARBA" id="ARBA00022741"/>
    </source>
</evidence>
<dbReference type="PROSITE" id="PS00108">
    <property type="entry name" value="PROTEIN_KINASE_ST"/>
    <property type="match status" value="1"/>
</dbReference>
<comment type="caution">
    <text evidence="22">The sequence shown here is derived from an EMBL/GenBank/DDBJ whole genome shotgun (WGS) entry which is preliminary data.</text>
</comment>
<evidence type="ECO:0000256" key="15">
    <source>
        <dbReference type="ARBA" id="ARBA00023170"/>
    </source>
</evidence>
<sequence length="625" mass="69283">MPKMGSFLLLFFFIFPVFVQSQNTSFFFEGFKEADKHLTLQLGASIMSDPEGVLRLTNKSNNVIGHAFYTKPIQMIDKASSPNPSSFSTSFVFEIVPPSSGSGGYGLAFLLAPSTQLPGAEPGWSFQLNGVVARPLNVSNLPKPPQREKISASYDGNTVALISSLCVVTVLLMGLLGYFLFHRREEDSEVLEDWEIDCPHRFRYKDLYVATNGFKESEVIGTGGFGSVYKGVLSTNGSEVAVKKITRNSHQGMREFAAEIESLGRLRHKNLVHLLGWCKKKNDLLLVYEYIPNGSLDSLLFKPKNGFVLNWEQRFNIIKGIASGLLYLHEEWEQVVIHRDVKSSNVLIDAELNARLGDFGLARLYDHGGMSHTTSVVGTIGYIAPELTRTGKASASSDVFAFGILLLELATGRRPIGSSDFLLVDWVRDCQQLAQILDTADPSLNSSYSVEEMELALTLGLICSHERIEVRPTTRQVMRYLNGDDILSFVDDWGSADYSQQGSEFGSRTFQISDDCGLLDHSTKVKHSTADDPKTIALISALCIVTVLLLCIVGCFLSFRRRRNSETLEDWEINSPHRLRYKDLYAAIKGFKESEATGIGGFSAVYKGVLPNDGREIAVKKRCVA</sequence>
<comment type="similarity">
    <text evidence="3">In the C-terminal section; belongs to the protein kinase superfamily. Ser/Thr protein kinase family.</text>
</comment>
<evidence type="ECO:0000256" key="19">
    <source>
        <dbReference type="SAM" id="Phobius"/>
    </source>
</evidence>
<dbReference type="Pfam" id="PF00069">
    <property type="entry name" value="Pkinase"/>
    <property type="match status" value="1"/>
</dbReference>
<feature type="chain" id="PRO_5041285353" description="non-specific serine/threonine protein kinase" evidence="20">
    <location>
        <begin position="22"/>
        <end position="625"/>
    </location>
</feature>
<name>A0AA39S2G6_ACESA</name>
<evidence type="ECO:0000256" key="1">
    <source>
        <dbReference type="ARBA" id="ARBA00004479"/>
    </source>
</evidence>
<evidence type="ECO:0000256" key="11">
    <source>
        <dbReference type="ARBA" id="ARBA00022777"/>
    </source>
</evidence>
<keyword evidence="12 18" id="KW-0067">ATP-binding</keyword>
<dbReference type="Pfam" id="PF00139">
    <property type="entry name" value="Lectin_legB"/>
    <property type="match status" value="1"/>
</dbReference>
<evidence type="ECO:0000256" key="9">
    <source>
        <dbReference type="ARBA" id="ARBA00022734"/>
    </source>
</evidence>
<dbReference type="FunFam" id="3.30.200.20:FF:000491">
    <property type="entry name" value="Lectin-domain containing receptor kinase VI.3"/>
    <property type="match status" value="1"/>
</dbReference>